<keyword evidence="4" id="KW-0808">Transferase</keyword>
<dbReference type="EMBL" id="JACNIG010000156">
    <property type="protein sequence ID" value="MBC8431580.1"/>
    <property type="molecule type" value="Genomic_DNA"/>
</dbReference>
<dbReference type="GO" id="GO:0005524">
    <property type="term" value="F:ATP binding"/>
    <property type="evidence" value="ECO:0007669"/>
    <property type="project" value="UniProtKB-KW"/>
</dbReference>
<dbReference type="EC" id="2.7.13.3" evidence="2"/>
<evidence type="ECO:0000256" key="3">
    <source>
        <dbReference type="ARBA" id="ARBA00022553"/>
    </source>
</evidence>
<dbReference type="Gene3D" id="3.30.565.10">
    <property type="entry name" value="Histidine kinase-like ATPase, C-terminal domain"/>
    <property type="match status" value="1"/>
</dbReference>
<dbReference type="SMART" id="SM00387">
    <property type="entry name" value="HATPase_c"/>
    <property type="match status" value="1"/>
</dbReference>
<keyword evidence="6" id="KW-0418">Kinase</keyword>
<dbReference type="SUPFAM" id="SSF47384">
    <property type="entry name" value="Homodimeric domain of signal transducing histidine kinase"/>
    <property type="match status" value="1"/>
</dbReference>
<gene>
    <name evidence="10" type="ORF">H8D96_06635</name>
</gene>
<dbReference type="Pfam" id="PF02518">
    <property type="entry name" value="HATPase_c"/>
    <property type="match status" value="1"/>
</dbReference>
<keyword evidence="7" id="KW-0067">ATP-binding</keyword>
<proteinExistence type="predicted"/>
<comment type="catalytic activity">
    <reaction evidence="1">
        <text>ATP + protein L-histidine = ADP + protein N-phospho-L-histidine.</text>
        <dbReference type="EC" id="2.7.13.3"/>
    </reaction>
</comment>
<accession>A0A8J6P283</accession>
<dbReference type="GO" id="GO:0000155">
    <property type="term" value="F:phosphorelay sensor kinase activity"/>
    <property type="evidence" value="ECO:0007669"/>
    <property type="project" value="InterPro"/>
</dbReference>
<dbReference type="InterPro" id="IPR036890">
    <property type="entry name" value="HATPase_C_sf"/>
</dbReference>
<dbReference type="InterPro" id="IPR036097">
    <property type="entry name" value="HisK_dim/P_sf"/>
</dbReference>
<feature type="domain" description="Histidine kinase" evidence="9">
    <location>
        <begin position="154"/>
        <end position="365"/>
    </location>
</feature>
<comment type="caution">
    <text evidence="10">The sequence shown here is derived from an EMBL/GenBank/DDBJ whole genome shotgun (WGS) entry which is preliminary data.</text>
</comment>
<dbReference type="PROSITE" id="PS50109">
    <property type="entry name" value="HIS_KIN"/>
    <property type="match status" value="1"/>
</dbReference>
<evidence type="ECO:0000256" key="1">
    <source>
        <dbReference type="ARBA" id="ARBA00000085"/>
    </source>
</evidence>
<dbReference type="PANTHER" id="PTHR43065:SF46">
    <property type="entry name" value="C4-DICARBOXYLATE TRANSPORT SENSOR PROTEIN DCTB"/>
    <property type="match status" value="1"/>
</dbReference>
<reference evidence="10 11" key="1">
    <citation type="submission" date="2020-08" db="EMBL/GenBank/DDBJ databases">
        <title>Bridging the membrane lipid divide: bacteria of the FCB group superphylum have the potential to synthesize archaeal ether lipids.</title>
        <authorList>
            <person name="Villanueva L."/>
            <person name="Von Meijenfeldt F.A.B."/>
            <person name="Westbye A.B."/>
            <person name="Yadav S."/>
            <person name="Hopmans E.C."/>
            <person name="Dutilh B.E."/>
            <person name="Sinninghe Damste J.S."/>
        </authorList>
    </citation>
    <scope>NUCLEOTIDE SEQUENCE [LARGE SCALE GENOMIC DNA]</scope>
    <source>
        <strain evidence="10">NIOZ-UU17</strain>
    </source>
</reference>
<dbReference type="CDD" id="cd00082">
    <property type="entry name" value="HisKA"/>
    <property type="match status" value="1"/>
</dbReference>
<evidence type="ECO:0000256" key="4">
    <source>
        <dbReference type="ARBA" id="ARBA00022679"/>
    </source>
</evidence>
<keyword evidence="8" id="KW-0902">Two-component regulatory system</keyword>
<keyword evidence="3" id="KW-0597">Phosphoprotein</keyword>
<keyword evidence="5" id="KW-0547">Nucleotide-binding</keyword>
<dbReference type="InterPro" id="IPR003661">
    <property type="entry name" value="HisK_dim/P_dom"/>
</dbReference>
<protein>
    <recommendedName>
        <fullName evidence="2">histidine kinase</fullName>
        <ecNumber evidence="2">2.7.13.3</ecNumber>
    </recommendedName>
</protein>
<organism evidence="10 11">
    <name type="scientific">Candidatus Desulfatibia vada</name>
    <dbReference type="NCBI Taxonomy" id="2841696"/>
    <lineage>
        <taxon>Bacteria</taxon>
        <taxon>Pseudomonadati</taxon>
        <taxon>Thermodesulfobacteriota</taxon>
        <taxon>Desulfobacteria</taxon>
        <taxon>Desulfobacterales</taxon>
        <taxon>Desulfobacterales incertae sedis</taxon>
        <taxon>Candidatus Desulfatibia</taxon>
    </lineage>
</organism>
<evidence type="ECO:0000256" key="6">
    <source>
        <dbReference type="ARBA" id="ARBA00022777"/>
    </source>
</evidence>
<dbReference type="PRINTS" id="PR00344">
    <property type="entry name" value="BCTRLSENSOR"/>
</dbReference>
<name>A0A8J6P283_9BACT</name>
<evidence type="ECO:0000259" key="9">
    <source>
        <dbReference type="PROSITE" id="PS50109"/>
    </source>
</evidence>
<evidence type="ECO:0000256" key="8">
    <source>
        <dbReference type="ARBA" id="ARBA00023012"/>
    </source>
</evidence>
<dbReference type="InterPro" id="IPR005467">
    <property type="entry name" value="His_kinase_dom"/>
</dbReference>
<evidence type="ECO:0000256" key="7">
    <source>
        <dbReference type="ARBA" id="ARBA00022840"/>
    </source>
</evidence>
<dbReference type="Gene3D" id="1.10.287.130">
    <property type="match status" value="1"/>
</dbReference>
<dbReference type="SMART" id="SM00388">
    <property type="entry name" value="HisKA"/>
    <property type="match status" value="1"/>
</dbReference>
<dbReference type="AlphaFoldDB" id="A0A8J6P283"/>
<dbReference type="InterPro" id="IPR003594">
    <property type="entry name" value="HATPase_dom"/>
</dbReference>
<dbReference type="InterPro" id="IPR004358">
    <property type="entry name" value="Sig_transdc_His_kin-like_C"/>
</dbReference>
<evidence type="ECO:0000313" key="11">
    <source>
        <dbReference type="Proteomes" id="UP000605201"/>
    </source>
</evidence>
<dbReference type="Pfam" id="PF00512">
    <property type="entry name" value="HisKA"/>
    <property type="match status" value="1"/>
</dbReference>
<sequence length="377" mass="41983">MEKEWLIKAIDTFERKLIVVSPKFKIMSANFQINGLPGSEIVGKFCHEVFCNSSTPCNNCAIKEAKEKGKPALRTDPENTLDVNIMPCYYAYPIYSGKNIDAFVSMDLDLSTRGAVEEKLQRSDAFLMKEKLEKIKLQLMQAEKMASIGALAAGVAHQLNNPIGGITLFAKLLMEEYDLEEGAKEDLRRIMINAERCRATVKELLEFSRPTLHLMEPNDINQAISRSFFLLENQPIFKNIEIEKDLMLSLPLALTDNQQINHMLMNIIINAAQAMEGKGKLTVKSYLSTDGDRACIEISDTGPGIPEDVLPHIFDPFFTTKEKGKGTGLGLSMVFSIVENHGGIIKARSNPAEGTTFVIELPFDTEVNGEDESKVQT</sequence>
<dbReference type="PANTHER" id="PTHR43065">
    <property type="entry name" value="SENSOR HISTIDINE KINASE"/>
    <property type="match status" value="1"/>
</dbReference>
<dbReference type="SUPFAM" id="SSF55874">
    <property type="entry name" value="ATPase domain of HSP90 chaperone/DNA topoisomerase II/histidine kinase"/>
    <property type="match status" value="1"/>
</dbReference>
<evidence type="ECO:0000256" key="2">
    <source>
        <dbReference type="ARBA" id="ARBA00012438"/>
    </source>
</evidence>
<evidence type="ECO:0000256" key="5">
    <source>
        <dbReference type="ARBA" id="ARBA00022741"/>
    </source>
</evidence>
<evidence type="ECO:0000313" key="10">
    <source>
        <dbReference type="EMBL" id="MBC8431580.1"/>
    </source>
</evidence>
<dbReference type="Proteomes" id="UP000605201">
    <property type="component" value="Unassembled WGS sequence"/>
</dbReference>